<dbReference type="AlphaFoldDB" id="M7ZWP1"/>
<gene>
    <name evidence="4" type="ORF">TRIUR3_28313</name>
</gene>
<keyword evidence="2" id="KW-0378">Hydrolase</keyword>
<dbReference type="OMA" id="NWSWINS"/>
<evidence type="ECO:0000313" key="4">
    <source>
        <dbReference type="EMBL" id="EMS64066.1"/>
    </source>
</evidence>
<dbReference type="PROSITE" id="PS00653">
    <property type="entry name" value="GLYCOSYL_HYDROL_F1_2"/>
    <property type="match status" value="1"/>
</dbReference>
<dbReference type="SUPFAM" id="SSF51445">
    <property type="entry name" value="(Trans)glycosidases"/>
    <property type="match status" value="1"/>
</dbReference>
<evidence type="ECO:0000256" key="1">
    <source>
        <dbReference type="ARBA" id="ARBA00010838"/>
    </source>
</evidence>
<accession>M7ZWP1</accession>
<comment type="similarity">
    <text evidence="1 3">Belongs to the glycosyl hydrolase 1 family.</text>
</comment>
<reference evidence="4" key="1">
    <citation type="journal article" date="2013" name="Nature">
        <title>Draft genome of the wheat A-genome progenitor Triticum urartu.</title>
        <authorList>
            <person name="Ling H.Q."/>
            <person name="Zhao S."/>
            <person name="Liu D."/>
            <person name="Wang J."/>
            <person name="Sun H."/>
            <person name="Zhang C."/>
            <person name="Fan H."/>
            <person name="Li D."/>
            <person name="Dong L."/>
            <person name="Tao Y."/>
            <person name="Gao C."/>
            <person name="Wu H."/>
            <person name="Li Y."/>
            <person name="Cui Y."/>
            <person name="Guo X."/>
            <person name="Zheng S."/>
            <person name="Wang B."/>
            <person name="Yu K."/>
            <person name="Liang Q."/>
            <person name="Yang W."/>
            <person name="Lou X."/>
            <person name="Chen J."/>
            <person name="Feng M."/>
            <person name="Jian J."/>
            <person name="Zhang X."/>
            <person name="Luo G."/>
            <person name="Jiang Y."/>
            <person name="Liu J."/>
            <person name="Wang Z."/>
            <person name="Sha Y."/>
            <person name="Zhang B."/>
            <person name="Wu H."/>
            <person name="Tang D."/>
            <person name="Shen Q."/>
            <person name="Xue P."/>
            <person name="Zou S."/>
            <person name="Wang X."/>
            <person name="Liu X."/>
            <person name="Wang F."/>
            <person name="Yang Y."/>
            <person name="An X."/>
            <person name="Dong Z."/>
            <person name="Zhang K."/>
            <person name="Zhang X."/>
            <person name="Luo M.C."/>
            <person name="Dvorak J."/>
            <person name="Tong Y."/>
            <person name="Wang J."/>
            <person name="Yang H."/>
            <person name="Li Z."/>
            <person name="Wang D."/>
            <person name="Zhang A."/>
            <person name="Wang J."/>
        </authorList>
    </citation>
    <scope>NUCLEOTIDE SEQUENCE</scope>
</reference>
<evidence type="ECO:0000256" key="2">
    <source>
        <dbReference type="ARBA" id="ARBA00022801"/>
    </source>
</evidence>
<evidence type="ECO:0000256" key="3">
    <source>
        <dbReference type="RuleBase" id="RU003690"/>
    </source>
</evidence>
<dbReference type="PANTHER" id="PTHR10353">
    <property type="entry name" value="GLYCOSYL HYDROLASE"/>
    <property type="match status" value="1"/>
</dbReference>
<sequence length="509" mass="56688">MRAIPCAAPLMPLLVVVVLLLVAPWRGGGAAVARALNFTRADFPGDFVFGAGTSAYQYEGATGEDGRSASIWDTFTHAGDDNLTSYGLRLCASSYLHVASWLNGCDPSMIMLVIIGCNFTIAIRRMPDKSTGDLGADGYHRYKEDVELMSDAGLEAYRFSISWSRLIPRGRGPVNPKGLEYYNNLINELTRRGIQIHVTLYHLDFPQILEDEYHGWLSPRVVDDFTAFADACFREFGDRVRHWTTMDEPNVIAIAAYDSGAFPPCRCSAPYGMNCTTGDSTVEPYTVAHHSILAHAAAVRLYRDKILDPLVKGDYPEIMKKKAGSRIPSFTKEQSELIRGAIDFVGINHYTSVYVSDGKSGADASLRDYNADMSATFRMSRNDSGTGQFIPINMPNDPQGLQCYGQFFTDSVNDHNRVEYLSGYIGSTLAALRNGANVKGYFVWSFLDVFEFMAGYYSRYGLHYVDFQDPELPRQPKLSAKWYSKFLKSEIGISIEKMVSPDTRSHAQQ</sequence>
<dbReference type="STRING" id="4572.M7ZWP1"/>
<dbReference type="GO" id="GO:0008422">
    <property type="term" value="F:beta-glucosidase activity"/>
    <property type="evidence" value="ECO:0007669"/>
    <property type="project" value="UniProtKB-ARBA"/>
</dbReference>
<name>M7ZWP1_TRIUA</name>
<dbReference type="Gene3D" id="3.20.20.80">
    <property type="entry name" value="Glycosidases"/>
    <property type="match status" value="2"/>
</dbReference>
<dbReference type="GO" id="GO:0005975">
    <property type="term" value="P:carbohydrate metabolic process"/>
    <property type="evidence" value="ECO:0007669"/>
    <property type="project" value="InterPro"/>
</dbReference>
<proteinExistence type="inferred from homology"/>
<dbReference type="InterPro" id="IPR001360">
    <property type="entry name" value="Glyco_hydro_1"/>
</dbReference>
<organism evidence="4">
    <name type="scientific">Triticum urartu</name>
    <name type="common">Red wild einkorn</name>
    <name type="synonym">Crithodium urartu</name>
    <dbReference type="NCBI Taxonomy" id="4572"/>
    <lineage>
        <taxon>Eukaryota</taxon>
        <taxon>Viridiplantae</taxon>
        <taxon>Streptophyta</taxon>
        <taxon>Embryophyta</taxon>
        <taxon>Tracheophyta</taxon>
        <taxon>Spermatophyta</taxon>
        <taxon>Magnoliopsida</taxon>
        <taxon>Liliopsida</taxon>
        <taxon>Poales</taxon>
        <taxon>Poaceae</taxon>
        <taxon>BOP clade</taxon>
        <taxon>Pooideae</taxon>
        <taxon>Triticodae</taxon>
        <taxon>Triticeae</taxon>
        <taxon>Triticinae</taxon>
        <taxon>Triticum</taxon>
    </lineage>
</organism>
<protein>
    <submittedName>
        <fullName evidence="4">Beta-glucosidase 22</fullName>
    </submittedName>
</protein>
<dbReference type="Pfam" id="PF00232">
    <property type="entry name" value="Glyco_hydro_1"/>
    <property type="match status" value="4"/>
</dbReference>
<dbReference type="EMBL" id="KD061309">
    <property type="protein sequence ID" value="EMS64066.1"/>
    <property type="molecule type" value="Genomic_DNA"/>
</dbReference>
<dbReference type="PANTHER" id="PTHR10353:SF29">
    <property type="entry name" value="BETA-GLUCOSIDASE 11"/>
    <property type="match status" value="1"/>
</dbReference>
<dbReference type="eggNOG" id="KOG0626">
    <property type="taxonomic scope" value="Eukaryota"/>
</dbReference>
<dbReference type="InterPro" id="IPR017853">
    <property type="entry name" value="GH"/>
</dbReference>
<dbReference type="InterPro" id="IPR033132">
    <property type="entry name" value="GH_1_N_CS"/>
</dbReference>
<dbReference type="PRINTS" id="PR00131">
    <property type="entry name" value="GLHYDRLASE1"/>
</dbReference>